<name>A0A7X9UBQ0_9ACTN</name>
<dbReference type="GO" id="GO:0016740">
    <property type="term" value="F:transferase activity"/>
    <property type="evidence" value="ECO:0007669"/>
    <property type="project" value="UniProtKB-KW"/>
</dbReference>
<organism evidence="2 3">
    <name type="scientific">Collinsella acetigenes</name>
    <dbReference type="NCBI Taxonomy" id="2713419"/>
    <lineage>
        <taxon>Bacteria</taxon>
        <taxon>Bacillati</taxon>
        <taxon>Actinomycetota</taxon>
        <taxon>Coriobacteriia</taxon>
        <taxon>Coriobacteriales</taxon>
        <taxon>Coriobacteriaceae</taxon>
        <taxon>Collinsella</taxon>
    </lineage>
</organism>
<protein>
    <submittedName>
        <fullName evidence="2">Aminoglycoside phosphotransferase family protein</fullName>
    </submittedName>
</protein>
<dbReference type="Pfam" id="PF01636">
    <property type="entry name" value="APH"/>
    <property type="match status" value="1"/>
</dbReference>
<dbReference type="AlphaFoldDB" id="A0A7X9UBQ0"/>
<comment type="caution">
    <text evidence="2">The sequence shown here is derived from an EMBL/GenBank/DDBJ whole genome shotgun (WGS) entry which is preliminary data.</text>
</comment>
<dbReference type="InterPro" id="IPR011009">
    <property type="entry name" value="Kinase-like_dom_sf"/>
</dbReference>
<dbReference type="Gene3D" id="3.90.1200.10">
    <property type="match status" value="1"/>
</dbReference>
<reference evidence="2 3" key="1">
    <citation type="submission" date="2020-04" db="EMBL/GenBank/DDBJ databases">
        <title>Collinsella sp. KGMB02528 nov., an anaerobic actinobacterium isolated from human feces.</title>
        <authorList>
            <person name="Han K.-I."/>
            <person name="Eom M.K."/>
            <person name="Kim J.-S."/>
            <person name="Lee K.C."/>
            <person name="Suh M.K."/>
            <person name="Park S.-H."/>
            <person name="Lee J.H."/>
            <person name="Kang S.W."/>
            <person name="Park J.-E."/>
            <person name="Oh B.S."/>
            <person name="Yu S.Y."/>
            <person name="Choi S.-H."/>
            <person name="Lee D.H."/>
            <person name="Yoon H."/>
            <person name="Kim B.-Y."/>
            <person name="Lee J.H."/>
            <person name="Lee J.-S."/>
        </authorList>
    </citation>
    <scope>NUCLEOTIDE SEQUENCE [LARGE SCALE GENOMIC DNA]</scope>
    <source>
        <strain evidence="2 3">KGMB02528</strain>
    </source>
</reference>
<accession>A0A7X9UBQ0</accession>
<gene>
    <name evidence="2" type="ORF">HF320_04080</name>
</gene>
<keyword evidence="2" id="KW-0808">Transferase</keyword>
<dbReference type="EMBL" id="JABBCP010000002">
    <property type="protein sequence ID" value="NMF55507.1"/>
    <property type="molecule type" value="Genomic_DNA"/>
</dbReference>
<dbReference type="InterPro" id="IPR002575">
    <property type="entry name" value="Aminoglycoside_PTrfase"/>
</dbReference>
<evidence type="ECO:0000259" key="1">
    <source>
        <dbReference type="Pfam" id="PF01636"/>
    </source>
</evidence>
<feature type="domain" description="Aminoglycoside phosphotransferase" evidence="1">
    <location>
        <begin position="22"/>
        <end position="213"/>
    </location>
</feature>
<dbReference type="SUPFAM" id="SSF56112">
    <property type="entry name" value="Protein kinase-like (PK-like)"/>
    <property type="match status" value="1"/>
</dbReference>
<sequence>MKLPENKVELVKRGNKVVYDLGDKIVKVFNETKPLSDVFNEALNLARINECGIRSPKVLQVSEIENGGGWAMETTKIPGTVMAEKMLAEPGHFYEYLEQFVDLLIEIHSYRCQQLNRQKDKYSRMIKSLDGIDGTTRYNLLERLDGMKKDTCVCHGDFNPTNIIIGEDDKLYVCDWAHATQGEPAADAAMTYLLLSIQDKQQADAFLEMYCDRSSTPMQVVRQWMPVVAASELARNREGQDRDALLSWVDVVDYQ</sequence>
<dbReference type="RefSeq" id="WP_169277175.1">
    <property type="nucleotide sequence ID" value="NZ_JABBCP010000002.1"/>
</dbReference>
<proteinExistence type="predicted"/>
<dbReference type="InterPro" id="IPR052077">
    <property type="entry name" value="CcrZ_PhaseVar_Mediator"/>
</dbReference>
<dbReference type="PANTHER" id="PTHR40086">
    <property type="entry name" value="PHOSPHOTRANSFERASE YTMP-RELATED"/>
    <property type="match status" value="1"/>
</dbReference>
<dbReference type="PANTHER" id="PTHR40086:SF1">
    <property type="entry name" value="CELL CYCLE REGULATOR CCRZ"/>
    <property type="match status" value="1"/>
</dbReference>
<dbReference type="Proteomes" id="UP000546970">
    <property type="component" value="Unassembled WGS sequence"/>
</dbReference>
<evidence type="ECO:0000313" key="3">
    <source>
        <dbReference type="Proteomes" id="UP000546970"/>
    </source>
</evidence>
<keyword evidence="3" id="KW-1185">Reference proteome</keyword>
<evidence type="ECO:0000313" key="2">
    <source>
        <dbReference type="EMBL" id="NMF55507.1"/>
    </source>
</evidence>